<evidence type="ECO:0000313" key="5">
    <source>
        <dbReference type="Proteomes" id="UP000230340"/>
    </source>
</evidence>
<protein>
    <recommendedName>
        <fullName evidence="3">Cytidyltransferase-like domain-containing protein</fullName>
    </recommendedName>
</protein>
<dbReference type="Gene3D" id="3.40.50.620">
    <property type="entry name" value="HUPs"/>
    <property type="match status" value="2"/>
</dbReference>
<dbReference type="AlphaFoldDB" id="A0A2H0XH34"/>
<gene>
    <name evidence="4" type="ORF">COT49_00090</name>
</gene>
<comment type="caution">
    <text evidence="4">The sequence shown here is derived from an EMBL/GenBank/DDBJ whole genome shotgun (WGS) entry which is preliminary data.</text>
</comment>
<name>A0A2H0XH34_UNCKA</name>
<sequence length="408" mass="45964">MNKLYNLQNLSKLVKTLKLRGKKIVFTVGAYDLIHCDHARYLLEARTQGDILIVGLESNRSRGEEKGSGHPLIDQKTRAEMLSYFSFVDYIIIVHKKKILPALKSLKPDVFYTTEENWHSIIWHGEAMFLEKSHIKVVKVPRSSPYVATSTLVKNVADLKIKEVMEYFFGKIKIDLTVGDFSFKESAGQKSSVSGDILKFFAMPPRSLMGLFFVGQLVPLEKLGDIGQRLRGQGKKIVFTAGSYDLLHVGHARFLTKAKSLGDVLVVGIPSNSQVTKAKGRGRPIVDQISRAQLLCHLGCVDFVAVFDNSTVLEALKSLKPDIFYTVKEEWNEGFRESAEYKFVKSYGGQVVRVSRQSPYLSASAIIDRAAGMRVREVFKKLLQTVQKSSALKEKVWQEPKGEEVEWN</sequence>
<dbReference type="Pfam" id="PF01467">
    <property type="entry name" value="CTP_transf_like"/>
    <property type="match status" value="2"/>
</dbReference>
<reference evidence="5" key="1">
    <citation type="submission" date="2017-09" db="EMBL/GenBank/DDBJ databases">
        <title>Depth-based differentiation of microbial function through sediment-hosted aquifers and enrichment of novel symbionts in the deep terrestrial subsurface.</title>
        <authorList>
            <person name="Probst A.J."/>
            <person name="Ladd B."/>
            <person name="Jarett J.K."/>
            <person name="Geller-Mcgrath D.E."/>
            <person name="Sieber C.M.K."/>
            <person name="Emerson J.B."/>
            <person name="Anantharaman K."/>
            <person name="Thomas B.C."/>
            <person name="Malmstrom R."/>
            <person name="Stieglmeier M."/>
            <person name="Klingl A."/>
            <person name="Woyke T."/>
            <person name="Ryan C.M."/>
            <person name="Banfield J.F."/>
        </authorList>
    </citation>
    <scope>NUCLEOTIDE SEQUENCE [LARGE SCALE GENOMIC DNA]</scope>
</reference>
<dbReference type="InterPro" id="IPR050385">
    <property type="entry name" value="Archaeal_FAD_synthase"/>
</dbReference>
<feature type="domain" description="Cytidyltransferase-like" evidence="3">
    <location>
        <begin position="240"/>
        <end position="367"/>
    </location>
</feature>
<organism evidence="4 5">
    <name type="scientific">candidate division WWE3 bacterium CG08_land_8_20_14_0_20_40_13</name>
    <dbReference type="NCBI Taxonomy" id="1975084"/>
    <lineage>
        <taxon>Bacteria</taxon>
        <taxon>Katanobacteria</taxon>
    </lineage>
</organism>
<dbReference type="GO" id="GO:0016779">
    <property type="term" value="F:nucleotidyltransferase activity"/>
    <property type="evidence" value="ECO:0007669"/>
    <property type="project" value="UniProtKB-KW"/>
</dbReference>
<accession>A0A2H0XH34</accession>
<dbReference type="InterPro" id="IPR004821">
    <property type="entry name" value="Cyt_trans-like"/>
</dbReference>
<evidence type="ECO:0000259" key="3">
    <source>
        <dbReference type="Pfam" id="PF01467"/>
    </source>
</evidence>
<feature type="domain" description="Cytidyltransferase-like" evidence="3">
    <location>
        <begin position="26"/>
        <end position="148"/>
    </location>
</feature>
<keyword evidence="1" id="KW-0808">Transferase</keyword>
<dbReference type="PANTHER" id="PTHR43793:SF2">
    <property type="entry name" value="BIFUNCTIONAL PROTEIN HLDE"/>
    <property type="match status" value="1"/>
</dbReference>
<evidence type="ECO:0000256" key="1">
    <source>
        <dbReference type="ARBA" id="ARBA00022679"/>
    </source>
</evidence>
<dbReference type="NCBIfam" id="TIGR00125">
    <property type="entry name" value="cyt_tran_rel"/>
    <property type="match status" value="2"/>
</dbReference>
<dbReference type="EMBL" id="PEYT01000001">
    <property type="protein sequence ID" value="PIS23459.1"/>
    <property type="molecule type" value="Genomic_DNA"/>
</dbReference>
<dbReference type="InterPro" id="IPR014729">
    <property type="entry name" value="Rossmann-like_a/b/a_fold"/>
</dbReference>
<evidence type="ECO:0000256" key="2">
    <source>
        <dbReference type="ARBA" id="ARBA00022695"/>
    </source>
</evidence>
<dbReference type="SUPFAM" id="SSF52374">
    <property type="entry name" value="Nucleotidylyl transferase"/>
    <property type="match status" value="2"/>
</dbReference>
<proteinExistence type="predicted"/>
<dbReference type="PANTHER" id="PTHR43793">
    <property type="entry name" value="FAD SYNTHASE"/>
    <property type="match status" value="1"/>
</dbReference>
<keyword evidence="2" id="KW-0548">Nucleotidyltransferase</keyword>
<evidence type="ECO:0000313" key="4">
    <source>
        <dbReference type="EMBL" id="PIS23459.1"/>
    </source>
</evidence>
<dbReference type="Proteomes" id="UP000230340">
    <property type="component" value="Unassembled WGS sequence"/>
</dbReference>